<dbReference type="InterPro" id="IPR025857">
    <property type="entry name" value="MacB_PCD"/>
</dbReference>
<feature type="domain" description="ABC3 transporter permease C-terminal" evidence="8">
    <location>
        <begin position="137"/>
        <end position="250"/>
    </location>
</feature>
<proteinExistence type="inferred from homology"/>
<accession>H5SNU7</accession>
<evidence type="ECO:0000256" key="7">
    <source>
        <dbReference type="SAM" id="Phobius"/>
    </source>
</evidence>
<evidence type="ECO:0000256" key="5">
    <source>
        <dbReference type="ARBA" id="ARBA00023136"/>
    </source>
</evidence>
<dbReference type="GO" id="GO:0005886">
    <property type="term" value="C:plasma membrane"/>
    <property type="evidence" value="ECO:0007669"/>
    <property type="project" value="UniProtKB-SubCell"/>
</dbReference>
<dbReference type="GO" id="GO:0022857">
    <property type="term" value="F:transmembrane transporter activity"/>
    <property type="evidence" value="ECO:0007669"/>
    <property type="project" value="TreeGrafter"/>
</dbReference>
<dbReference type="PANTHER" id="PTHR30572:SF4">
    <property type="entry name" value="ABC TRANSPORTER PERMEASE YTRF"/>
    <property type="match status" value="1"/>
</dbReference>
<dbReference type="Pfam" id="PF02687">
    <property type="entry name" value="FtsX"/>
    <property type="match status" value="1"/>
</dbReference>
<evidence type="ECO:0000256" key="3">
    <source>
        <dbReference type="ARBA" id="ARBA00022692"/>
    </source>
</evidence>
<organism evidence="10">
    <name type="scientific">uncultured Bacteroidota bacterium</name>
    <dbReference type="NCBI Taxonomy" id="152509"/>
    <lineage>
        <taxon>Bacteria</taxon>
        <taxon>Pseudomonadati</taxon>
        <taxon>Bacteroidota</taxon>
        <taxon>environmental samples</taxon>
    </lineage>
</organism>
<evidence type="ECO:0000313" key="10">
    <source>
        <dbReference type="EMBL" id="BAL57833.1"/>
    </source>
</evidence>
<dbReference type="AlphaFoldDB" id="H5SNU7"/>
<evidence type="ECO:0000256" key="6">
    <source>
        <dbReference type="ARBA" id="ARBA00038076"/>
    </source>
</evidence>
<dbReference type="EMBL" id="AP011785">
    <property type="protein sequence ID" value="BAL57833.1"/>
    <property type="molecule type" value="Genomic_DNA"/>
</dbReference>
<protein>
    <submittedName>
        <fullName evidence="10">ABC-2 type transport system permease protein</fullName>
    </submittedName>
</protein>
<feature type="transmembrane region" description="Helical" evidence="7">
    <location>
        <begin position="219"/>
        <end position="239"/>
    </location>
</feature>
<evidence type="ECO:0000259" key="8">
    <source>
        <dbReference type="Pfam" id="PF02687"/>
    </source>
</evidence>
<comment type="similarity">
    <text evidence="6">Belongs to the ABC-4 integral membrane protein family.</text>
</comment>
<comment type="subcellular location">
    <subcellularLocation>
        <location evidence="1">Cell membrane</location>
        <topology evidence="1">Multi-pass membrane protein</topology>
    </subcellularLocation>
</comment>
<name>H5SNU7_9BACT</name>
<feature type="domain" description="MacB-like periplasmic core" evidence="9">
    <location>
        <begin position="2"/>
        <end position="95"/>
    </location>
</feature>
<feature type="transmembrane region" description="Helical" evidence="7">
    <location>
        <begin position="133"/>
        <end position="158"/>
    </location>
</feature>
<gene>
    <name evidence="10" type="ORF">HGMM_F52E02C16</name>
</gene>
<reference evidence="10" key="1">
    <citation type="journal article" date="2005" name="Environ. Microbiol.">
        <title>Genetic and functional properties of uncultivated thermophilic crenarchaeotes from a subsurface gold mine as revealed by analysis of genome fragments.</title>
        <authorList>
            <person name="Nunoura T."/>
            <person name="Hirayama H."/>
            <person name="Takami H."/>
            <person name="Oida H."/>
            <person name="Nishi S."/>
            <person name="Shimamura S."/>
            <person name="Suzuki Y."/>
            <person name="Inagaki F."/>
            <person name="Takai K."/>
            <person name="Nealson K.H."/>
            <person name="Horikoshi K."/>
        </authorList>
    </citation>
    <scope>NUCLEOTIDE SEQUENCE</scope>
</reference>
<keyword evidence="5 7" id="KW-0472">Membrane</keyword>
<dbReference type="InterPro" id="IPR050250">
    <property type="entry name" value="Macrolide_Exporter_MacB"/>
</dbReference>
<evidence type="ECO:0000256" key="1">
    <source>
        <dbReference type="ARBA" id="ARBA00004651"/>
    </source>
</evidence>
<keyword evidence="2" id="KW-1003">Cell membrane</keyword>
<dbReference type="Pfam" id="PF12704">
    <property type="entry name" value="MacB_PCD"/>
    <property type="match status" value="1"/>
</dbReference>
<dbReference type="InterPro" id="IPR003838">
    <property type="entry name" value="ABC3_permease_C"/>
</dbReference>
<reference evidence="10" key="2">
    <citation type="journal article" date="2012" name="PLoS ONE">
        <title>A Deeply Branching Thermophilic Bacterium with an Ancient Acetyl-CoA Pathway Dominates a Subsurface Ecosystem.</title>
        <authorList>
            <person name="Takami H."/>
            <person name="Noguchi H."/>
            <person name="Takaki Y."/>
            <person name="Uchiyama I."/>
            <person name="Toyoda A."/>
            <person name="Nishi S."/>
            <person name="Chee G.-J."/>
            <person name="Arai W."/>
            <person name="Nunoura T."/>
            <person name="Itoh T."/>
            <person name="Hattori M."/>
            <person name="Takai K."/>
        </authorList>
    </citation>
    <scope>NUCLEOTIDE SEQUENCE</scope>
</reference>
<evidence type="ECO:0000256" key="4">
    <source>
        <dbReference type="ARBA" id="ARBA00022989"/>
    </source>
</evidence>
<keyword evidence="3 7" id="KW-0812">Transmembrane</keyword>
<feature type="transmembrane region" description="Helical" evidence="7">
    <location>
        <begin position="186"/>
        <end position="213"/>
    </location>
</feature>
<evidence type="ECO:0000256" key="2">
    <source>
        <dbReference type="ARBA" id="ARBA00022475"/>
    </source>
</evidence>
<keyword evidence="4 7" id="KW-1133">Transmembrane helix</keyword>
<evidence type="ECO:0000259" key="9">
    <source>
        <dbReference type="Pfam" id="PF12704"/>
    </source>
</evidence>
<dbReference type="PANTHER" id="PTHR30572">
    <property type="entry name" value="MEMBRANE COMPONENT OF TRANSPORTER-RELATED"/>
    <property type="match status" value="1"/>
</dbReference>
<sequence>MEVVQGAPVILLGYEVAQTLFPEEAPLGKWVQVGRTYYRVIGVMARRGSLLGSNLDSECFIPWTTGRRQAPQAALSLVVGVPSVEEVPQAMQGARTVLRQVRHLRPSDPDNFTLVQGEMVAEFFLQQLHTVTLATIGISLLTLLGATLSLTNILLVVVKERTQEIGLRMAVGAPRKAILRQFLTEAVVISVLGGGGGILLGLLIGNGVAAFLGTGFVMPWRWVALATVISALVGILAGLQPAREAARLHPIDALRYE</sequence>